<feature type="transmembrane region" description="Helical" evidence="2">
    <location>
        <begin position="41"/>
        <end position="64"/>
    </location>
</feature>
<dbReference type="EMBL" id="CP061169">
    <property type="protein sequence ID" value="QPZ38471.1"/>
    <property type="molecule type" value="Genomic_DNA"/>
</dbReference>
<evidence type="ECO:0000256" key="1">
    <source>
        <dbReference type="SAM" id="MobiDB-lite"/>
    </source>
</evidence>
<evidence type="ECO:0000256" key="2">
    <source>
        <dbReference type="SAM" id="Phobius"/>
    </source>
</evidence>
<evidence type="ECO:0008006" key="5">
    <source>
        <dbReference type="Google" id="ProtNLM"/>
    </source>
</evidence>
<keyword evidence="2" id="KW-0812">Transmembrane</keyword>
<proteinExistence type="predicted"/>
<sequence length="430" mass="46234">MVRIDRNPALASLRFILITVTGVSFLFAGVVSALFDGPFRYVLGYLLIYAVFIGLIFGIVALRYRGLSWDSDKQTARFGKHVVPLESITEAWRTMSDTRGSAAYLTYRFISTTGHSVRVLIVGTPLKGLTETGLVELERFVTAIPIDDGSHSDGQLTEAQHVLIDSITPDGGTSRVGRAPLLHELRERRGVDSLRSAVPDQKPEAQPHPASDARLHAAQAADDSSARQYLVAHRPRGAQRARRMLFSLISIVVVVACVTIAVAVVLETIRGSQLDSGTNAVIGSVVGSSLFAGVVLYAGWCIAADRDVRGLRNTAKAWLNSRDATRRERGLALPLFAGWNEPAPGARLRNLLSFASAMIGMTGVVSGPVLIVQSYSLLSAAIAFGVGLVFSALAIMGYVKSHRERRASARELIVLAGPRLLPSGEAETLP</sequence>
<organism evidence="3 4">
    <name type="scientific">Paramicrobacterium chengjingii</name>
    <dbReference type="NCBI Taxonomy" id="2769067"/>
    <lineage>
        <taxon>Bacteria</taxon>
        <taxon>Bacillati</taxon>
        <taxon>Actinomycetota</taxon>
        <taxon>Actinomycetes</taxon>
        <taxon>Micrococcales</taxon>
        <taxon>Microbacteriaceae</taxon>
        <taxon>Paramicrobacterium</taxon>
    </lineage>
</organism>
<feature type="transmembrane region" description="Helical" evidence="2">
    <location>
        <begin position="281"/>
        <end position="303"/>
    </location>
</feature>
<feature type="transmembrane region" description="Helical" evidence="2">
    <location>
        <begin position="377"/>
        <end position="399"/>
    </location>
</feature>
<feature type="transmembrane region" description="Helical" evidence="2">
    <location>
        <begin position="244"/>
        <end position="269"/>
    </location>
</feature>
<gene>
    <name evidence="3" type="ORF">HCR76_17090</name>
</gene>
<dbReference type="Proteomes" id="UP000662814">
    <property type="component" value="Chromosome"/>
</dbReference>
<name>A0ABX6YI23_9MICO</name>
<feature type="compositionally biased region" description="Basic and acidic residues" evidence="1">
    <location>
        <begin position="201"/>
        <end position="215"/>
    </location>
</feature>
<keyword evidence="2" id="KW-0472">Membrane</keyword>
<dbReference type="RefSeq" id="WP_166986391.1">
    <property type="nucleotide sequence ID" value="NZ_CP061169.1"/>
</dbReference>
<protein>
    <recommendedName>
        <fullName evidence="5">PH domain-containing protein</fullName>
    </recommendedName>
</protein>
<evidence type="ECO:0000313" key="4">
    <source>
        <dbReference type="Proteomes" id="UP000662814"/>
    </source>
</evidence>
<evidence type="ECO:0000313" key="3">
    <source>
        <dbReference type="EMBL" id="QPZ38471.1"/>
    </source>
</evidence>
<feature type="transmembrane region" description="Helical" evidence="2">
    <location>
        <begin position="351"/>
        <end position="371"/>
    </location>
</feature>
<keyword evidence="2" id="KW-1133">Transmembrane helix</keyword>
<accession>A0ABX6YI23</accession>
<reference evidence="3 4" key="1">
    <citation type="submission" date="2020-12" db="EMBL/GenBank/DDBJ databases">
        <title>Microbacterium sp. HY060.</title>
        <authorList>
            <person name="Zhou J."/>
        </authorList>
    </citation>
    <scope>NUCLEOTIDE SEQUENCE [LARGE SCALE GENOMIC DNA]</scope>
    <source>
        <strain evidence="3 4">HY60</strain>
    </source>
</reference>
<feature type="region of interest" description="Disordered" evidence="1">
    <location>
        <begin position="192"/>
        <end position="218"/>
    </location>
</feature>
<keyword evidence="4" id="KW-1185">Reference proteome</keyword>
<feature type="transmembrane region" description="Helical" evidence="2">
    <location>
        <begin position="12"/>
        <end position="35"/>
    </location>
</feature>